<dbReference type="PROSITE" id="PS50887">
    <property type="entry name" value="GGDEF"/>
    <property type="match status" value="1"/>
</dbReference>
<accession>A0A099K902</accession>
<dbReference type="PANTHER" id="PTHR44757">
    <property type="entry name" value="DIGUANYLATE CYCLASE DGCP"/>
    <property type="match status" value="1"/>
</dbReference>
<feature type="transmembrane region" description="Helical" evidence="1">
    <location>
        <begin position="117"/>
        <end position="135"/>
    </location>
</feature>
<dbReference type="InterPro" id="IPR052155">
    <property type="entry name" value="Biofilm_reg_signaling"/>
</dbReference>
<dbReference type="Pfam" id="PF00563">
    <property type="entry name" value="EAL"/>
    <property type="match status" value="1"/>
</dbReference>
<dbReference type="Pfam" id="PF00990">
    <property type="entry name" value="GGDEF"/>
    <property type="match status" value="1"/>
</dbReference>
<keyword evidence="1" id="KW-0472">Membrane</keyword>
<dbReference type="CDD" id="cd01948">
    <property type="entry name" value="EAL"/>
    <property type="match status" value="1"/>
</dbReference>
<dbReference type="InterPro" id="IPR001633">
    <property type="entry name" value="EAL_dom"/>
</dbReference>
<dbReference type="SMART" id="SM00267">
    <property type="entry name" value="GGDEF"/>
    <property type="match status" value="1"/>
</dbReference>
<dbReference type="RefSeq" id="WP_223303703.1">
    <property type="nucleotide sequence ID" value="NZ_JQED01000055.1"/>
</dbReference>
<feature type="transmembrane region" description="Helical" evidence="1">
    <location>
        <begin position="52"/>
        <end position="70"/>
    </location>
</feature>
<dbReference type="Gene3D" id="3.20.20.450">
    <property type="entry name" value="EAL domain"/>
    <property type="match status" value="1"/>
</dbReference>
<keyword evidence="1" id="KW-1133">Transmembrane helix</keyword>
<feature type="transmembrane region" description="Helical" evidence="1">
    <location>
        <begin position="20"/>
        <end position="40"/>
    </location>
</feature>
<feature type="transmembrane region" description="Helical" evidence="1">
    <location>
        <begin position="142"/>
        <end position="159"/>
    </location>
</feature>
<dbReference type="SMART" id="SM00052">
    <property type="entry name" value="EAL"/>
    <property type="match status" value="1"/>
</dbReference>
<dbReference type="InterPro" id="IPR043128">
    <property type="entry name" value="Rev_trsase/Diguanyl_cyclase"/>
</dbReference>
<feature type="transmembrane region" description="Helical" evidence="1">
    <location>
        <begin position="90"/>
        <end position="111"/>
    </location>
</feature>
<evidence type="ECO:0000259" key="3">
    <source>
        <dbReference type="PROSITE" id="PS50887"/>
    </source>
</evidence>
<dbReference type="CDD" id="cd01949">
    <property type="entry name" value="GGDEF"/>
    <property type="match status" value="1"/>
</dbReference>
<protein>
    <submittedName>
        <fullName evidence="4">Diguanylate cyclase/phosphodiesterase</fullName>
    </submittedName>
</protein>
<sequence>MTSSELELEKYIQRDAAALLYGNAISGIVISWITASFLVFTFNDPLTDSYKYMWWCGLSLLFMLRIVDVIHWKTKLQHTDFDGEKAVKRYITGVNPTGVMWALYLVFITKYNSSVELTTTLIAIATMAGGSATILAAHKYTAMFYAFILLSPASIGLLLSDQHALQLLGFLGVSYSIVMLITSKKSADFTRNTLFLKNENNVLIHQMEEKVEQRTRKIYELSNLDSLTGLYNRAAFISHLQAALSSSAKPFALLFIDLDGFKKINDSIGHLAGDQILKQSAERLKIWSLDTKLLCRWGGDEFLMVLADTNENDAVEISEQLIEMLSDPHHTENSVLSVGATIGIALYPEHAKTEDRLIQSADMAMYYQKKQARSTVGVFTEQMDQLYSYELRLKNSLTKAIEKQQLRLVFQPIVSSNDSQIVAFEALLRWQLDDENIPPDEFIGIAEQYGLIHEIGAWVLNDACLQASQWSFEQALPVCVNVSVIQLQDEHFISIIDDALSSSSLSGERLHIEITESVFAADTSIISERIKQLQHRKIKVSIDDFGTGYSSLSVIQDLAINMVKIDRSFVNKMNTNGHAIISAVMHIASSLDFLVIAEGVETEEQAQELQKLGVHYLQGYHYSKPLEIEDIDSYLIQEPESY</sequence>
<gene>
    <name evidence="4" type="ORF">ND2E_0606</name>
</gene>
<dbReference type="PATRIC" id="fig|28229.4.peg.4088"/>
<evidence type="ECO:0000313" key="4">
    <source>
        <dbReference type="EMBL" id="KGJ87199.1"/>
    </source>
</evidence>
<dbReference type="EMBL" id="JQED01000055">
    <property type="protein sequence ID" value="KGJ87199.1"/>
    <property type="molecule type" value="Genomic_DNA"/>
</dbReference>
<dbReference type="SUPFAM" id="SSF141868">
    <property type="entry name" value="EAL domain-like"/>
    <property type="match status" value="1"/>
</dbReference>
<name>A0A099K902_COLPS</name>
<evidence type="ECO:0000259" key="2">
    <source>
        <dbReference type="PROSITE" id="PS50883"/>
    </source>
</evidence>
<keyword evidence="1" id="KW-0812">Transmembrane</keyword>
<dbReference type="PROSITE" id="PS50883">
    <property type="entry name" value="EAL"/>
    <property type="match status" value="1"/>
</dbReference>
<dbReference type="InterPro" id="IPR029787">
    <property type="entry name" value="Nucleotide_cyclase"/>
</dbReference>
<dbReference type="NCBIfam" id="TIGR00254">
    <property type="entry name" value="GGDEF"/>
    <property type="match status" value="1"/>
</dbReference>
<feature type="domain" description="EAL" evidence="2">
    <location>
        <begin position="390"/>
        <end position="639"/>
    </location>
</feature>
<dbReference type="PANTHER" id="PTHR44757:SF2">
    <property type="entry name" value="BIOFILM ARCHITECTURE MAINTENANCE PROTEIN MBAA"/>
    <property type="match status" value="1"/>
</dbReference>
<reference evidence="4 5" key="1">
    <citation type="submission" date="2014-08" db="EMBL/GenBank/DDBJ databases">
        <title>Genomic and Phenotypic Diversity of Colwellia psychrerythraea strains from Disparate Marine Basins.</title>
        <authorList>
            <person name="Techtmann S.M."/>
            <person name="Stelling S.C."/>
            <person name="Utturkar S.M."/>
            <person name="Alshibli N."/>
            <person name="Harris A."/>
            <person name="Brown S.D."/>
            <person name="Hazen T.C."/>
        </authorList>
    </citation>
    <scope>NUCLEOTIDE SEQUENCE [LARGE SCALE GENOMIC DNA]</scope>
    <source>
        <strain evidence="4 5">ND2E</strain>
    </source>
</reference>
<dbReference type="Proteomes" id="UP000029843">
    <property type="component" value="Unassembled WGS sequence"/>
</dbReference>
<dbReference type="SUPFAM" id="SSF55073">
    <property type="entry name" value="Nucleotide cyclase"/>
    <property type="match status" value="1"/>
</dbReference>
<dbReference type="AlphaFoldDB" id="A0A099K902"/>
<evidence type="ECO:0000313" key="5">
    <source>
        <dbReference type="Proteomes" id="UP000029843"/>
    </source>
</evidence>
<comment type="caution">
    <text evidence="4">The sequence shown here is derived from an EMBL/GenBank/DDBJ whole genome shotgun (WGS) entry which is preliminary data.</text>
</comment>
<proteinExistence type="predicted"/>
<evidence type="ECO:0000256" key="1">
    <source>
        <dbReference type="SAM" id="Phobius"/>
    </source>
</evidence>
<dbReference type="InterPro" id="IPR000160">
    <property type="entry name" value="GGDEF_dom"/>
</dbReference>
<feature type="domain" description="GGDEF" evidence="3">
    <location>
        <begin position="249"/>
        <end position="381"/>
    </location>
</feature>
<dbReference type="InterPro" id="IPR035919">
    <property type="entry name" value="EAL_sf"/>
</dbReference>
<organism evidence="4 5">
    <name type="scientific">Colwellia psychrerythraea</name>
    <name type="common">Vibrio psychroerythus</name>
    <dbReference type="NCBI Taxonomy" id="28229"/>
    <lineage>
        <taxon>Bacteria</taxon>
        <taxon>Pseudomonadati</taxon>
        <taxon>Pseudomonadota</taxon>
        <taxon>Gammaproteobacteria</taxon>
        <taxon>Alteromonadales</taxon>
        <taxon>Colwelliaceae</taxon>
        <taxon>Colwellia</taxon>
    </lineage>
</organism>
<dbReference type="Gene3D" id="3.30.70.270">
    <property type="match status" value="1"/>
</dbReference>